<dbReference type="AlphaFoldDB" id="A0A8H3EGV8"/>
<gene>
    <name evidence="1" type="ORF">GOMPHAMPRED_000529</name>
</gene>
<sequence>MGSSETIMKLVIYIDAKLMNPDPNTGLPQVGNLAFARKVAGVANVIFQSKTTADFTNRNEFNWGQAYKISASSTPPQPSTFVAAECLPQPISAGFMCDWRPDPTKPPLQFMPAQQPGDAGFLQQYPANQGMFGTKNQPAKWYNQVWCSTSGSGFNCIYTDTTTYPGLTYRGYQVQNTYQVSWEASNYAPGIFAASWTAPYTFNIPPNKDPLQNVKFLSWGYPIIGDVPTWFDYGTIDPLNHDPSRAFPSSLVSASVPSFGAAPPFAPVSVGFRLDWTGSSYSAKLREEYANAVYQYLSQSTKGWLNINNVYVGTYISGQASLRHDTSVGDYLPGETQPEKIRSFLRAVAACISPRFAPTLTDWNYSRGSAYDLSTTSLVGVPAFFRLVWSKLVGSIVSLATASLNYLKPRIQAAVEGQFAGVTIEYESVNKVGADSASVKIKVSNCPTDQVPQLFALIDGVATQERNNPQAILPDPVRAQNDIPASGIFDETAPESRMIEASPSAPSEQYLPGQEAEYQQPSTAANYATNSYPQGQNFNPYQGQGQTPMPGFGGQALTYRPAAQVGA</sequence>
<dbReference type="OrthoDB" id="5410592at2759"/>
<organism evidence="1 2">
    <name type="scientific">Gomphillus americanus</name>
    <dbReference type="NCBI Taxonomy" id="1940652"/>
    <lineage>
        <taxon>Eukaryota</taxon>
        <taxon>Fungi</taxon>
        <taxon>Dikarya</taxon>
        <taxon>Ascomycota</taxon>
        <taxon>Pezizomycotina</taxon>
        <taxon>Lecanoromycetes</taxon>
        <taxon>OSLEUM clade</taxon>
        <taxon>Ostropomycetidae</taxon>
        <taxon>Ostropales</taxon>
        <taxon>Graphidaceae</taxon>
        <taxon>Gomphilloideae</taxon>
        <taxon>Gomphillus</taxon>
    </lineage>
</organism>
<evidence type="ECO:0000313" key="2">
    <source>
        <dbReference type="Proteomes" id="UP000664169"/>
    </source>
</evidence>
<accession>A0A8H3EGV8</accession>
<name>A0A8H3EGV8_9LECA</name>
<evidence type="ECO:0000313" key="1">
    <source>
        <dbReference type="EMBL" id="CAF9903752.1"/>
    </source>
</evidence>
<keyword evidence="2" id="KW-1185">Reference proteome</keyword>
<proteinExistence type="predicted"/>
<dbReference type="EMBL" id="CAJPDQ010000001">
    <property type="protein sequence ID" value="CAF9903752.1"/>
    <property type="molecule type" value="Genomic_DNA"/>
</dbReference>
<dbReference type="Proteomes" id="UP000664169">
    <property type="component" value="Unassembled WGS sequence"/>
</dbReference>
<comment type="caution">
    <text evidence="1">The sequence shown here is derived from an EMBL/GenBank/DDBJ whole genome shotgun (WGS) entry which is preliminary data.</text>
</comment>
<reference evidence="1" key="1">
    <citation type="submission" date="2021-03" db="EMBL/GenBank/DDBJ databases">
        <authorList>
            <person name="Tagirdzhanova G."/>
        </authorList>
    </citation>
    <scope>NUCLEOTIDE SEQUENCE</scope>
</reference>
<protein>
    <submittedName>
        <fullName evidence="1">Uncharacterized protein</fullName>
    </submittedName>
</protein>